<keyword evidence="2" id="KW-0677">Repeat</keyword>
<keyword evidence="1" id="KW-0479">Metal-binding</keyword>
<dbReference type="PANTHER" id="PTHR34524">
    <property type="entry name" value="CALCYPHOSIN"/>
    <property type="match status" value="1"/>
</dbReference>
<reference evidence="5" key="1">
    <citation type="submission" date="2014-05" db="EMBL/GenBank/DDBJ databases">
        <authorList>
            <person name="Chronopoulou M."/>
        </authorList>
    </citation>
    <scope>NUCLEOTIDE SEQUENCE</scope>
    <source>
        <tissue evidence="5">Whole organism</tissue>
    </source>
</reference>
<evidence type="ECO:0000259" key="4">
    <source>
        <dbReference type="PROSITE" id="PS50222"/>
    </source>
</evidence>
<dbReference type="InterPro" id="IPR018247">
    <property type="entry name" value="EF_Hand_1_Ca_BS"/>
</dbReference>
<dbReference type="Gene3D" id="1.10.238.10">
    <property type="entry name" value="EF-hand"/>
    <property type="match status" value="1"/>
</dbReference>
<accession>A0A0K2TM49</accession>
<dbReference type="InterPro" id="IPR051581">
    <property type="entry name" value="Ca-bind"/>
</dbReference>
<proteinExistence type="predicted"/>
<dbReference type="EMBL" id="HACA01009155">
    <property type="protein sequence ID" value="CDW26516.1"/>
    <property type="molecule type" value="Transcribed_RNA"/>
</dbReference>
<evidence type="ECO:0000256" key="2">
    <source>
        <dbReference type="ARBA" id="ARBA00022737"/>
    </source>
</evidence>
<organism evidence="5">
    <name type="scientific">Lepeophtheirus salmonis</name>
    <name type="common">Salmon louse</name>
    <name type="synonym">Caligus salmonis</name>
    <dbReference type="NCBI Taxonomy" id="72036"/>
    <lineage>
        <taxon>Eukaryota</taxon>
        <taxon>Metazoa</taxon>
        <taxon>Ecdysozoa</taxon>
        <taxon>Arthropoda</taxon>
        <taxon>Crustacea</taxon>
        <taxon>Multicrustacea</taxon>
        <taxon>Hexanauplia</taxon>
        <taxon>Copepoda</taxon>
        <taxon>Siphonostomatoida</taxon>
        <taxon>Caligidae</taxon>
        <taxon>Lepeophtheirus</taxon>
    </lineage>
</organism>
<evidence type="ECO:0000256" key="1">
    <source>
        <dbReference type="ARBA" id="ARBA00022723"/>
    </source>
</evidence>
<evidence type="ECO:0000256" key="3">
    <source>
        <dbReference type="ARBA" id="ARBA00022837"/>
    </source>
</evidence>
<dbReference type="GO" id="GO:0005509">
    <property type="term" value="F:calcium ion binding"/>
    <property type="evidence" value="ECO:0007669"/>
    <property type="project" value="InterPro"/>
</dbReference>
<dbReference type="AlphaFoldDB" id="A0A0K2TM49"/>
<dbReference type="PANTHER" id="PTHR34524:SF6">
    <property type="entry name" value="CALCYPHOSINE LIKE"/>
    <property type="match status" value="1"/>
</dbReference>
<keyword evidence="3" id="KW-0106">Calcium</keyword>
<dbReference type="PROSITE" id="PS00018">
    <property type="entry name" value="EF_HAND_1"/>
    <property type="match status" value="1"/>
</dbReference>
<dbReference type="PROSITE" id="PS50222">
    <property type="entry name" value="EF_HAND_2"/>
    <property type="match status" value="1"/>
</dbReference>
<protein>
    <recommendedName>
        <fullName evidence="4">EF-hand domain-containing protein</fullName>
    </recommendedName>
</protein>
<dbReference type="OrthoDB" id="444540at2759"/>
<dbReference type="InterPro" id="IPR002048">
    <property type="entry name" value="EF_hand_dom"/>
</dbReference>
<feature type="domain" description="EF-hand" evidence="4">
    <location>
        <begin position="4"/>
        <end position="39"/>
    </location>
</feature>
<dbReference type="InterPro" id="IPR011992">
    <property type="entry name" value="EF-hand-dom_pair"/>
</dbReference>
<name>A0A0K2TM49_LEPSM</name>
<dbReference type="SUPFAM" id="SSF47473">
    <property type="entry name" value="EF-hand"/>
    <property type="match status" value="1"/>
</dbReference>
<sequence>MSECRLRVIDEAYNKLDKNKDGVINLDDVKGVYDVTKHPKFINGELTEDQILNKFLNIFESSSKNIDGNVTKSEFLEYYAGISASIDNDAYFDLMMRNAWKL</sequence>
<evidence type="ECO:0000313" key="5">
    <source>
        <dbReference type="EMBL" id="CDW26516.1"/>
    </source>
</evidence>